<sequence length="59" mass="6494">MYKTVVIKYTPKVKEMAAKIESTANEMEQKGFELISCAIMPSAKGILVFKKVDEVSAPA</sequence>
<organism evidence="1 2">
    <name type="scientific">Catenibacillus scindens</name>
    <dbReference type="NCBI Taxonomy" id="673271"/>
    <lineage>
        <taxon>Bacteria</taxon>
        <taxon>Bacillati</taxon>
        <taxon>Bacillota</taxon>
        <taxon>Clostridia</taxon>
        <taxon>Lachnospirales</taxon>
        <taxon>Lachnospiraceae</taxon>
        <taxon>Catenibacillus</taxon>
    </lineage>
</organism>
<dbReference type="Proteomes" id="UP000543642">
    <property type="component" value="Unassembled WGS sequence"/>
</dbReference>
<accession>A0A7W8M4N0</accession>
<gene>
    <name evidence="1" type="ORF">HNP82_000584</name>
</gene>
<comment type="caution">
    <text evidence="1">The sequence shown here is derived from an EMBL/GenBank/DDBJ whole genome shotgun (WGS) entry which is preliminary data.</text>
</comment>
<name>A0A7W8M4N0_9FIRM</name>
<protein>
    <submittedName>
        <fullName evidence="1">Uncharacterized protein</fullName>
    </submittedName>
</protein>
<dbReference type="RefSeq" id="WP_183771326.1">
    <property type="nucleotide sequence ID" value="NZ_CAWVEG010000160.1"/>
</dbReference>
<evidence type="ECO:0000313" key="2">
    <source>
        <dbReference type="Proteomes" id="UP000543642"/>
    </source>
</evidence>
<dbReference type="AlphaFoldDB" id="A0A7W8M4N0"/>
<proteinExistence type="predicted"/>
<reference evidence="1 2" key="1">
    <citation type="submission" date="2020-08" db="EMBL/GenBank/DDBJ databases">
        <title>Genomic Encyclopedia of Type Strains, Phase IV (KMG-IV): sequencing the most valuable type-strain genomes for metagenomic binning, comparative biology and taxonomic classification.</title>
        <authorList>
            <person name="Goeker M."/>
        </authorList>
    </citation>
    <scope>NUCLEOTIDE SEQUENCE [LARGE SCALE GENOMIC DNA]</scope>
    <source>
        <strain evidence="1 2">DSM 106146</strain>
    </source>
</reference>
<evidence type="ECO:0000313" key="1">
    <source>
        <dbReference type="EMBL" id="MBB5263486.1"/>
    </source>
</evidence>
<keyword evidence="2" id="KW-1185">Reference proteome</keyword>
<dbReference type="EMBL" id="JACHFW010000002">
    <property type="protein sequence ID" value="MBB5263486.1"/>
    <property type="molecule type" value="Genomic_DNA"/>
</dbReference>